<organism evidence="5 6">
    <name type="scientific">Blumeria hordei</name>
    <name type="common">Barley powdery mildew</name>
    <name type="synonym">Blumeria graminis f. sp. hordei</name>
    <dbReference type="NCBI Taxonomy" id="2867405"/>
    <lineage>
        <taxon>Eukaryota</taxon>
        <taxon>Fungi</taxon>
        <taxon>Dikarya</taxon>
        <taxon>Ascomycota</taxon>
        <taxon>Pezizomycotina</taxon>
        <taxon>Leotiomycetes</taxon>
        <taxon>Erysiphales</taxon>
        <taxon>Erysiphaceae</taxon>
        <taxon>Blumeria</taxon>
    </lineage>
</organism>
<dbReference type="GO" id="GO:0005634">
    <property type="term" value="C:nucleus"/>
    <property type="evidence" value="ECO:0007669"/>
    <property type="project" value="UniProtKB-SubCell"/>
</dbReference>
<dbReference type="PROSITE" id="PS50196">
    <property type="entry name" value="RANBD1"/>
    <property type="match status" value="1"/>
</dbReference>
<feature type="compositionally biased region" description="Basic and acidic residues" evidence="3">
    <location>
        <begin position="209"/>
        <end position="218"/>
    </location>
</feature>
<dbReference type="Gene3D" id="2.30.29.30">
    <property type="entry name" value="Pleckstrin-homology domain (PH domain)/Phosphotyrosine-binding domain (PTB)"/>
    <property type="match status" value="1"/>
</dbReference>
<dbReference type="SMART" id="SM00160">
    <property type="entry name" value="RanBD"/>
    <property type="match status" value="1"/>
</dbReference>
<dbReference type="VEuPathDB" id="FungiDB:BLGHR1_14327"/>
<feature type="region of interest" description="Disordered" evidence="3">
    <location>
        <begin position="114"/>
        <end position="219"/>
    </location>
</feature>
<evidence type="ECO:0000256" key="1">
    <source>
        <dbReference type="ARBA" id="ARBA00004123"/>
    </source>
</evidence>
<keyword evidence="2" id="KW-0539">Nucleus</keyword>
<comment type="subcellular location">
    <subcellularLocation>
        <location evidence="1">Nucleus</location>
    </subcellularLocation>
</comment>
<feature type="region of interest" description="Disordered" evidence="3">
    <location>
        <begin position="32"/>
        <end position="71"/>
    </location>
</feature>
<feature type="compositionally biased region" description="Low complexity" evidence="3">
    <location>
        <begin position="246"/>
        <end position="255"/>
    </location>
</feature>
<feature type="domain" description="RanBD1" evidence="4">
    <location>
        <begin position="391"/>
        <end position="523"/>
    </location>
</feature>
<evidence type="ECO:0000256" key="3">
    <source>
        <dbReference type="SAM" id="MobiDB-lite"/>
    </source>
</evidence>
<feature type="compositionally biased region" description="Basic and acidic residues" evidence="3">
    <location>
        <begin position="35"/>
        <end position="46"/>
    </location>
</feature>
<sequence>MESRTENGSTLSCSFLSETEVQSVHEKSVSLIKNVRNEDSSPKDDSATTGASEELKHAALSDESSENLQSVKCSEVAEISVVEKNDEKDTIKSIHTKRSSSPLVTDVNLKENLTSNAIPLVKKRSRDQDDEPKDLNISISPEREHINEGAGNGNRTTRLEPEKKRPRDASQDRLSEGSCEIKDPTSVEAPEINRVATKSNIEETSNLTKEPKTTEAPKDSALSFANSTFASLANSTISPFGSLGASKKSIFSSSSNGDESKSVSDVTNNLSSPGKTSFNGTNSFVHDSNDNKSTGLSFSSSTISSFVTHTNGSIFGSSIGSGFASSVGPKLSSFAAPESKSPPIGTKRLKAFGAPESEENGCEGNDVRLSVEDEENATIGAELKSNKTPKVYIDDGEAEEATLLQIRAKLFALESKDAGWKERGVGTLKINAPRTCVSYDEDGSVISGSFRFNGSVDTLKEQGTSFAARLIMRQENTHRVVLNTIILPEMTFDNKNATSSSQLVFTAFEGDKEIKPIMMLLKMSEANAKLFKSEVDSIKTQLP</sequence>
<dbReference type="PANTHER" id="PTHR23138">
    <property type="entry name" value="RAN BINDING PROTEIN"/>
    <property type="match status" value="1"/>
</dbReference>
<evidence type="ECO:0000256" key="2">
    <source>
        <dbReference type="ARBA" id="ARBA00023242"/>
    </source>
</evidence>
<dbReference type="EMBL" id="UNSH01000051">
    <property type="protein sequence ID" value="SZF03534.1"/>
    <property type="molecule type" value="Genomic_DNA"/>
</dbReference>
<reference evidence="5 6" key="1">
    <citation type="submission" date="2017-11" db="EMBL/GenBank/DDBJ databases">
        <authorList>
            <person name="Kracher B."/>
        </authorList>
    </citation>
    <scope>NUCLEOTIDE SEQUENCE [LARGE SCALE GENOMIC DNA]</scope>
    <source>
        <strain evidence="5 6">RACE1</strain>
    </source>
</reference>
<dbReference type="SUPFAM" id="SSF50729">
    <property type="entry name" value="PH domain-like"/>
    <property type="match status" value="1"/>
</dbReference>
<name>A0A383UT44_BLUHO</name>
<dbReference type="Pfam" id="PF00638">
    <property type="entry name" value="Ran_BP1"/>
    <property type="match status" value="2"/>
</dbReference>
<evidence type="ECO:0000313" key="5">
    <source>
        <dbReference type="EMBL" id="SZF03534.1"/>
    </source>
</evidence>
<dbReference type="AlphaFoldDB" id="A0A383UT44"/>
<dbReference type="InterPro" id="IPR045255">
    <property type="entry name" value="RanBP1-like"/>
</dbReference>
<proteinExistence type="predicted"/>
<evidence type="ECO:0000259" key="4">
    <source>
        <dbReference type="PROSITE" id="PS50196"/>
    </source>
</evidence>
<feature type="compositionally biased region" description="Polar residues" evidence="3">
    <location>
        <begin position="263"/>
        <end position="283"/>
    </location>
</feature>
<accession>A0A383UT44</accession>
<dbReference type="InterPro" id="IPR000156">
    <property type="entry name" value="Ran_bind_dom"/>
</dbReference>
<gene>
    <name evidence="5" type="ORF">BLGHR1_14327</name>
</gene>
<dbReference type="Proteomes" id="UP000275772">
    <property type="component" value="Unassembled WGS sequence"/>
</dbReference>
<evidence type="ECO:0000313" key="6">
    <source>
        <dbReference type="Proteomes" id="UP000275772"/>
    </source>
</evidence>
<dbReference type="PANTHER" id="PTHR23138:SF142">
    <property type="entry name" value="RAN-BINDING PROTEIN 3B-RELATED"/>
    <property type="match status" value="1"/>
</dbReference>
<feature type="region of interest" description="Disordered" evidence="3">
    <location>
        <begin position="237"/>
        <end position="283"/>
    </location>
</feature>
<protein>
    <recommendedName>
        <fullName evidence="4">RanBD1 domain-containing protein</fullName>
    </recommendedName>
</protein>
<feature type="compositionally biased region" description="Polar residues" evidence="3">
    <location>
        <begin position="196"/>
        <end position="208"/>
    </location>
</feature>
<feature type="compositionally biased region" description="Basic and acidic residues" evidence="3">
    <location>
        <begin position="157"/>
        <end position="185"/>
    </location>
</feature>
<dbReference type="InterPro" id="IPR011993">
    <property type="entry name" value="PH-like_dom_sf"/>
</dbReference>